<organism evidence="2 3">
    <name type="scientific">Araneus ventricosus</name>
    <name type="common">Orbweaver spider</name>
    <name type="synonym">Epeira ventricosa</name>
    <dbReference type="NCBI Taxonomy" id="182803"/>
    <lineage>
        <taxon>Eukaryota</taxon>
        <taxon>Metazoa</taxon>
        <taxon>Ecdysozoa</taxon>
        <taxon>Arthropoda</taxon>
        <taxon>Chelicerata</taxon>
        <taxon>Arachnida</taxon>
        <taxon>Araneae</taxon>
        <taxon>Araneomorphae</taxon>
        <taxon>Entelegynae</taxon>
        <taxon>Araneoidea</taxon>
        <taxon>Araneidae</taxon>
        <taxon>Araneus</taxon>
    </lineage>
</organism>
<feature type="non-terminal residue" evidence="2">
    <location>
        <position position="28"/>
    </location>
</feature>
<feature type="region of interest" description="Disordered" evidence="1">
    <location>
        <begin position="1"/>
        <end position="28"/>
    </location>
</feature>
<proteinExistence type="predicted"/>
<protein>
    <submittedName>
        <fullName evidence="2">Uncharacterized protein</fullName>
    </submittedName>
</protein>
<keyword evidence="3" id="KW-1185">Reference proteome</keyword>
<name>A0A4Y2P1D3_ARAVE</name>
<dbReference type="Proteomes" id="UP000499080">
    <property type="component" value="Unassembled WGS sequence"/>
</dbReference>
<gene>
    <name evidence="2" type="ORF">AVEN_212828_1</name>
</gene>
<dbReference type="AlphaFoldDB" id="A0A4Y2P1D3"/>
<evidence type="ECO:0000313" key="2">
    <source>
        <dbReference type="EMBL" id="GBN44127.1"/>
    </source>
</evidence>
<evidence type="ECO:0000313" key="3">
    <source>
        <dbReference type="Proteomes" id="UP000499080"/>
    </source>
</evidence>
<dbReference type="EMBL" id="BGPR01212039">
    <property type="protein sequence ID" value="GBN44127.1"/>
    <property type="molecule type" value="Genomic_DNA"/>
</dbReference>
<sequence length="28" mass="3177">MTRTTPEWASHPLSKLPPTPEEEPLAPY</sequence>
<comment type="caution">
    <text evidence="2">The sequence shown here is derived from an EMBL/GenBank/DDBJ whole genome shotgun (WGS) entry which is preliminary data.</text>
</comment>
<evidence type="ECO:0000256" key="1">
    <source>
        <dbReference type="SAM" id="MobiDB-lite"/>
    </source>
</evidence>
<reference evidence="2 3" key="1">
    <citation type="journal article" date="2019" name="Sci. Rep.">
        <title>Orb-weaving spider Araneus ventricosus genome elucidates the spidroin gene catalogue.</title>
        <authorList>
            <person name="Kono N."/>
            <person name="Nakamura H."/>
            <person name="Ohtoshi R."/>
            <person name="Moran D.A.P."/>
            <person name="Shinohara A."/>
            <person name="Yoshida Y."/>
            <person name="Fujiwara M."/>
            <person name="Mori M."/>
            <person name="Tomita M."/>
            <person name="Arakawa K."/>
        </authorList>
    </citation>
    <scope>NUCLEOTIDE SEQUENCE [LARGE SCALE GENOMIC DNA]</scope>
</reference>
<accession>A0A4Y2P1D3</accession>